<organism evidence="7 8">
    <name type="scientific">Steinernema hermaphroditum</name>
    <dbReference type="NCBI Taxonomy" id="289476"/>
    <lineage>
        <taxon>Eukaryota</taxon>
        <taxon>Metazoa</taxon>
        <taxon>Ecdysozoa</taxon>
        <taxon>Nematoda</taxon>
        <taxon>Chromadorea</taxon>
        <taxon>Rhabditida</taxon>
        <taxon>Tylenchina</taxon>
        <taxon>Panagrolaimomorpha</taxon>
        <taxon>Strongyloidoidea</taxon>
        <taxon>Steinernematidae</taxon>
        <taxon>Steinernema</taxon>
    </lineage>
</organism>
<evidence type="ECO:0000256" key="3">
    <source>
        <dbReference type="ARBA" id="ARBA00023034"/>
    </source>
</evidence>
<gene>
    <name evidence="7" type="ORF">QR680_009333</name>
</gene>
<dbReference type="GO" id="GO:0007030">
    <property type="term" value="P:Golgi organization"/>
    <property type="evidence" value="ECO:0007669"/>
    <property type="project" value="TreeGrafter"/>
</dbReference>
<sequence>MSEGAVTRRRVQAKPVEDEKKDNDVVDDGGDVSEGEDRGDDKATRFTLMEQILLLGLKDREGYTSFWNDCISSGLRGCVMIELALRNRIELEKTGMRKRALLSRKILLKNDQPTGDVILDEALRHIKETQPGETVTNWVEYLSGETWNPLKLRYQLRNVRERLAKNLVEKGVLTTEKQNFLLFDMTTHPLHDSVLKTKLIKQVQEAVLQRWTNDVHRMDRRMLSLIVLAHASDVLENAFAPLNDQDYEVAMKRVRSILELDYEAESEKKGNGCTDVMWAVFEAFSK</sequence>
<evidence type="ECO:0008006" key="9">
    <source>
        <dbReference type="Google" id="ProtNLM"/>
    </source>
</evidence>
<evidence type="ECO:0000256" key="2">
    <source>
        <dbReference type="ARBA" id="ARBA00007284"/>
    </source>
</evidence>
<dbReference type="FunFam" id="1.10.3630.10:FF:000001">
    <property type="entry name" value="Golgi phosphoprotein 3"/>
    <property type="match status" value="1"/>
</dbReference>
<dbReference type="GO" id="GO:0005829">
    <property type="term" value="C:cytosol"/>
    <property type="evidence" value="ECO:0007669"/>
    <property type="project" value="TreeGrafter"/>
</dbReference>
<feature type="compositionally biased region" description="Acidic residues" evidence="6">
    <location>
        <begin position="25"/>
        <end position="34"/>
    </location>
</feature>
<dbReference type="GO" id="GO:0048194">
    <property type="term" value="P:Golgi vesicle budding"/>
    <property type="evidence" value="ECO:0007669"/>
    <property type="project" value="TreeGrafter"/>
</dbReference>
<feature type="region of interest" description="Disordered" evidence="6">
    <location>
        <begin position="1"/>
        <end position="39"/>
    </location>
</feature>
<keyword evidence="4" id="KW-0446">Lipid-binding</keyword>
<dbReference type="EMBL" id="JAUCMV010000001">
    <property type="protein sequence ID" value="KAK0425711.1"/>
    <property type="molecule type" value="Genomic_DNA"/>
</dbReference>
<dbReference type="InterPro" id="IPR038261">
    <property type="entry name" value="GPP34-like_sf"/>
</dbReference>
<protein>
    <recommendedName>
        <fullName evidence="9">Golgi phosphoprotein 3</fullName>
    </recommendedName>
</protein>
<dbReference type="Pfam" id="PF05719">
    <property type="entry name" value="GPP34"/>
    <property type="match status" value="1"/>
</dbReference>
<dbReference type="InterPro" id="IPR008628">
    <property type="entry name" value="GPP34-like"/>
</dbReference>
<dbReference type="GO" id="GO:0070273">
    <property type="term" value="F:phosphatidylinositol-4-phosphate binding"/>
    <property type="evidence" value="ECO:0007669"/>
    <property type="project" value="InterPro"/>
</dbReference>
<dbReference type="GO" id="GO:0000139">
    <property type="term" value="C:Golgi membrane"/>
    <property type="evidence" value="ECO:0007669"/>
    <property type="project" value="UniProtKB-SubCell"/>
</dbReference>
<dbReference type="GO" id="GO:0043001">
    <property type="term" value="P:Golgi to plasma membrane protein transport"/>
    <property type="evidence" value="ECO:0007669"/>
    <property type="project" value="TreeGrafter"/>
</dbReference>
<dbReference type="PANTHER" id="PTHR12704:SF2">
    <property type="entry name" value="GOLGI PHOSPHOPROTEIN 3 HOMOLOG SAURON"/>
    <property type="match status" value="1"/>
</dbReference>
<proteinExistence type="inferred from homology"/>
<reference evidence="7" key="1">
    <citation type="submission" date="2023-06" db="EMBL/GenBank/DDBJ databases">
        <title>Genomic analysis of the entomopathogenic nematode Steinernema hermaphroditum.</title>
        <authorList>
            <person name="Schwarz E.M."/>
            <person name="Heppert J.K."/>
            <person name="Baniya A."/>
            <person name="Schwartz H.T."/>
            <person name="Tan C.-H."/>
            <person name="Antoshechkin I."/>
            <person name="Sternberg P.W."/>
            <person name="Goodrich-Blair H."/>
            <person name="Dillman A.R."/>
        </authorList>
    </citation>
    <scope>NUCLEOTIDE SEQUENCE</scope>
    <source>
        <strain evidence="7">PS9179</strain>
        <tissue evidence="7">Whole animal</tissue>
    </source>
</reference>
<evidence type="ECO:0000313" key="7">
    <source>
        <dbReference type="EMBL" id="KAK0425711.1"/>
    </source>
</evidence>
<evidence type="ECO:0000313" key="8">
    <source>
        <dbReference type="Proteomes" id="UP001175271"/>
    </source>
</evidence>
<keyword evidence="3" id="KW-0333">Golgi apparatus</keyword>
<dbReference type="Gene3D" id="1.10.3630.10">
    <property type="entry name" value="yeast vps74-n-term truncation variant domain like"/>
    <property type="match status" value="1"/>
</dbReference>
<dbReference type="Proteomes" id="UP001175271">
    <property type="component" value="Unassembled WGS sequence"/>
</dbReference>
<dbReference type="AlphaFoldDB" id="A0AA39ILA6"/>
<keyword evidence="5" id="KW-0472">Membrane</keyword>
<evidence type="ECO:0000256" key="5">
    <source>
        <dbReference type="ARBA" id="ARBA00023136"/>
    </source>
</evidence>
<comment type="caution">
    <text evidence="7">The sequence shown here is derived from an EMBL/GenBank/DDBJ whole genome shotgun (WGS) entry which is preliminary data.</text>
</comment>
<dbReference type="GO" id="GO:0006890">
    <property type="term" value="P:retrograde vesicle-mediated transport, Golgi to endoplasmic reticulum"/>
    <property type="evidence" value="ECO:0007669"/>
    <property type="project" value="TreeGrafter"/>
</dbReference>
<name>A0AA39ILA6_9BILA</name>
<feature type="compositionally biased region" description="Basic and acidic residues" evidence="6">
    <location>
        <begin position="15"/>
        <end position="24"/>
    </location>
</feature>
<comment type="similarity">
    <text evidence="2">Belongs to the GOLPH3/VPS74 family.</text>
</comment>
<evidence type="ECO:0000256" key="1">
    <source>
        <dbReference type="ARBA" id="ARBA00004255"/>
    </source>
</evidence>
<dbReference type="PANTHER" id="PTHR12704">
    <property type="entry name" value="TRANS-GOLGI PROTEIN GMX33"/>
    <property type="match status" value="1"/>
</dbReference>
<dbReference type="GO" id="GO:0031985">
    <property type="term" value="C:Golgi cisterna"/>
    <property type="evidence" value="ECO:0007669"/>
    <property type="project" value="TreeGrafter"/>
</dbReference>
<comment type="subcellular location">
    <subcellularLocation>
        <location evidence="1">Golgi apparatus membrane</location>
        <topology evidence="1">Peripheral membrane protein</topology>
        <orientation evidence="1">Cytoplasmic side</orientation>
    </subcellularLocation>
</comment>
<accession>A0AA39ILA6</accession>
<dbReference type="GO" id="GO:0005802">
    <property type="term" value="C:trans-Golgi network"/>
    <property type="evidence" value="ECO:0007669"/>
    <property type="project" value="TreeGrafter"/>
</dbReference>
<keyword evidence="8" id="KW-1185">Reference proteome</keyword>
<evidence type="ECO:0000256" key="6">
    <source>
        <dbReference type="SAM" id="MobiDB-lite"/>
    </source>
</evidence>
<evidence type="ECO:0000256" key="4">
    <source>
        <dbReference type="ARBA" id="ARBA00023121"/>
    </source>
</evidence>